<evidence type="ECO:0000256" key="1">
    <source>
        <dbReference type="ARBA" id="ARBA00010443"/>
    </source>
</evidence>
<dbReference type="PANTHER" id="PTHR43523:SF2">
    <property type="entry name" value="GLUCOSE-1-PHOSPHATE ADENYLYLTRANSFERASE"/>
    <property type="match status" value="1"/>
</dbReference>
<sequence length="383" mass="43189">MNKKEIIAMILAGGQGSRLKMFTENLAKPAVPFGGKYRVIDFVISNCANSNIDAVGILTQYKPFELHNHIGIGTSWGLNRRDGGAYILPPYMSEKEQNFYKGTAHAIEQNIEFINSFNPEYLLVLSGDHIYKMNYQKMLNFHKEHDADVTIAVIEVPWEEAPRFGIMNTNPDGSIYEFEEKPENPKSNLASMGIYIFNWKLLKEEFEKASIENRNKTDFGQDIIPSLLAEGKKLFSYKFKGYWKDVGTLSSYWESNMDLLDKDNELKLFDSDWQIRSHNHSLPPMFIAKDAIVKNSMIADGAKIKGTVKNSIIFSEVEVEEGAVVEDSVIMSSTVIKKGAVVKKAIIGENVIIHENAKALNENGELYSLGNNIEVRGENNAEK</sequence>
<keyword evidence="3 9" id="KW-0808">Transferase</keyword>
<dbReference type="InterPro" id="IPR029044">
    <property type="entry name" value="Nucleotide-diphossugar_trans"/>
</dbReference>
<dbReference type="EMBL" id="AFZE01000015">
    <property type="protein sequence ID" value="EHL15120.1"/>
    <property type="molecule type" value="Genomic_DNA"/>
</dbReference>
<evidence type="ECO:0000256" key="2">
    <source>
        <dbReference type="ARBA" id="ARBA00022600"/>
    </source>
</evidence>
<gene>
    <name evidence="9" type="primary">glgC</name>
    <name evidence="12" type="ORF">HMPREF9629_01961</name>
</gene>
<accession>G9X0M5</accession>
<feature type="site" description="Could play a key role in the communication between the regulatory and the substrate sites" evidence="9">
    <location>
        <position position="60"/>
    </location>
</feature>
<evidence type="ECO:0000256" key="5">
    <source>
        <dbReference type="ARBA" id="ARBA00022741"/>
    </source>
</evidence>
<dbReference type="Proteomes" id="UP000006437">
    <property type="component" value="Unassembled WGS sequence"/>
</dbReference>
<dbReference type="GO" id="GO:0005524">
    <property type="term" value="F:ATP binding"/>
    <property type="evidence" value="ECO:0007669"/>
    <property type="project" value="UniProtKB-KW"/>
</dbReference>
<name>G9X0M5_9FIRM</name>
<dbReference type="Pfam" id="PF00483">
    <property type="entry name" value="NTP_transferase"/>
    <property type="match status" value="1"/>
</dbReference>
<comment type="subunit">
    <text evidence="9">Homotetramer.</text>
</comment>
<evidence type="ECO:0000256" key="3">
    <source>
        <dbReference type="ARBA" id="ARBA00022679"/>
    </source>
</evidence>
<keyword evidence="7 9" id="KW-0320">Glycogen biosynthesis</keyword>
<evidence type="ECO:0000313" key="13">
    <source>
        <dbReference type="Proteomes" id="UP000006437"/>
    </source>
</evidence>
<feature type="binding site" evidence="9">
    <location>
        <position position="100"/>
    </location>
    <ligand>
        <name>alpha-D-glucose 1-phosphate</name>
        <dbReference type="ChEBI" id="CHEBI:58601"/>
    </ligand>
</feature>
<dbReference type="InterPro" id="IPR005836">
    <property type="entry name" value="ADP_Glu_pyroP_CS"/>
</dbReference>
<keyword evidence="4 9" id="KW-0548">Nucleotidyltransferase</keyword>
<dbReference type="InterPro" id="IPR011831">
    <property type="entry name" value="ADP-Glc_PPase"/>
</dbReference>
<organism evidence="12 13">
    <name type="scientific">Peptoanaerobacter stomatis</name>
    <dbReference type="NCBI Taxonomy" id="796937"/>
    <lineage>
        <taxon>Bacteria</taxon>
        <taxon>Bacillati</taxon>
        <taxon>Bacillota</taxon>
        <taxon>Clostridia</taxon>
        <taxon>Peptostreptococcales</taxon>
        <taxon>Filifactoraceae</taxon>
        <taxon>Peptoanaerobacter</taxon>
    </lineage>
</organism>
<feature type="binding site" evidence="9">
    <location>
        <position position="191"/>
    </location>
    <ligand>
        <name>alpha-D-glucose 1-phosphate</name>
        <dbReference type="ChEBI" id="CHEBI:58601"/>
    </ligand>
</feature>
<feature type="binding site" evidence="9">
    <location>
        <position position="165"/>
    </location>
    <ligand>
        <name>alpha-D-glucose 1-phosphate</name>
        <dbReference type="ChEBI" id="CHEBI:58601"/>
    </ligand>
</feature>
<comment type="function">
    <text evidence="9">Involved in the biosynthesis of ADP-glucose, a building block required for the elongation reactions to produce glycogen. Catalyzes the reaction between ATP and alpha-D-glucose 1-phosphate (G1P) to produce pyrophosphate and ADP-Glc.</text>
</comment>
<dbReference type="UniPathway" id="UPA00164"/>
<keyword evidence="6 9" id="KW-0067">ATP-binding</keyword>
<dbReference type="PANTHER" id="PTHR43523">
    <property type="entry name" value="GLUCOSE-1-PHOSPHATE ADENYLYLTRANSFERASE-RELATED"/>
    <property type="match status" value="1"/>
</dbReference>
<comment type="catalytic activity">
    <reaction evidence="9">
        <text>alpha-D-glucose 1-phosphate + ATP + H(+) = ADP-alpha-D-glucose + diphosphate</text>
        <dbReference type="Rhea" id="RHEA:12120"/>
        <dbReference type="ChEBI" id="CHEBI:15378"/>
        <dbReference type="ChEBI" id="CHEBI:30616"/>
        <dbReference type="ChEBI" id="CHEBI:33019"/>
        <dbReference type="ChEBI" id="CHEBI:57498"/>
        <dbReference type="ChEBI" id="CHEBI:58601"/>
        <dbReference type="EC" id="2.7.7.27"/>
    </reaction>
</comment>
<proteinExistence type="inferred from homology"/>
<dbReference type="CDD" id="cd02508">
    <property type="entry name" value="ADP_Glucose_PP"/>
    <property type="match status" value="1"/>
</dbReference>
<evidence type="ECO:0000313" key="12">
    <source>
        <dbReference type="EMBL" id="EHL15120.1"/>
    </source>
</evidence>
<comment type="similarity">
    <text evidence="1 9">Belongs to the bacterial/plant glucose-1-phosphate adenylyltransferase family.</text>
</comment>
<comment type="caution">
    <text evidence="12">The sequence shown here is derived from an EMBL/GenBank/DDBJ whole genome shotgun (WGS) entry which is preliminary data.</text>
</comment>
<dbReference type="PATRIC" id="fig|796937.3.peg.1174"/>
<dbReference type="Pfam" id="PF24894">
    <property type="entry name" value="Hexapep_GlmU"/>
    <property type="match status" value="1"/>
</dbReference>
<dbReference type="AlphaFoldDB" id="G9X0M5"/>
<evidence type="ECO:0000256" key="7">
    <source>
        <dbReference type="ARBA" id="ARBA00023056"/>
    </source>
</evidence>
<evidence type="ECO:0000259" key="10">
    <source>
        <dbReference type="Pfam" id="PF00483"/>
    </source>
</evidence>
<feature type="site" description="Could play a key role in the communication between the regulatory and the substrate sites" evidence="9">
    <location>
        <position position="99"/>
    </location>
</feature>
<dbReference type="HAMAP" id="MF_00624">
    <property type="entry name" value="GlgC"/>
    <property type="match status" value="1"/>
</dbReference>
<feature type="domain" description="Glucose-1-phosphate adenylyltransferase/Bifunctional protein GlmU-like C-terminal hexapeptide" evidence="11">
    <location>
        <begin position="291"/>
        <end position="357"/>
    </location>
</feature>
<keyword evidence="2 9" id="KW-0321">Glycogen metabolism</keyword>
<evidence type="ECO:0000256" key="6">
    <source>
        <dbReference type="ARBA" id="ARBA00022840"/>
    </source>
</evidence>
<dbReference type="InterPro" id="IPR056818">
    <property type="entry name" value="GlmU/GlgC-like_hexapep"/>
</dbReference>
<dbReference type="GO" id="GO:0008878">
    <property type="term" value="F:glucose-1-phosphate adenylyltransferase activity"/>
    <property type="evidence" value="ECO:0007669"/>
    <property type="project" value="UniProtKB-UniRule"/>
</dbReference>
<dbReference type="InterPro" id="IPR005835">
    <property type="entry name" value="NTP_transferase_dom"/>
</dbReference>
<keyword evidence="8 9" id="KW-0119">Carbohydrate metabolism</keyword>
<comment type="pathway">
    <text evidence="9">Glycan biosynthesis; glycogen biosynthesis.</text>
</comment>
<evidence type="ECO:0000256" key="9">
    <source>
        <dbReference type="HAMAP-Rule" id="MF_00624"/>
    </source>
</evidence>
<evidence type="ECO:0000259" key="11">
    <source>
        <dbReference type="Pfam" id="PF24894"/>
    </source>
</evidence>
<dbReference type="NCBIfam" id="TIGR02091">
    <property type="entry name" value="glgC"/>
    <property type="match status" value="1"/>
</dbReference>
<dbReference type="HOGENOM" id="CLU_029499_14_0_9"/>
<dbReference type="Gene3D" id="3.90.550.10">
    <property type="entry name" value="Spore Coat Polysaccharide Biosynthesis Protein SpsA, Chain A"/>
    <property type="match status" value="1"/>
</dbReference>
<dbReference type="GO" id="GO:0005978">
    <property type="term" value="P:glycogen biosynthetic process"/>
    <property type="evidence" value="ECO:0007669"/>
    <property type="project" value="UniProtKB-UniRule"/>
</dbReference>
<dbReference type="Gene3D" id="2.160.10.10">
    <property type="entry name" value="Hexapeptide repeat proteins"/>
    <property type="match status" value="1"/>
</dbReference>
<reference evidence="12 13" key="1">
    <citation type="submission" date="2011-08" db="EMBL/GenBank/DDBJ databases">
        <title>The Genome Sequence of Eubacteriaceae bacterium ACC19a.</title>
        <authorList>
            <consortium name="The Broad Institute Genome Sequencing Platform"/>
            <person name="Earl A."/>
            <person name="Ward D."/>
            <person name="Feldgarden M."/>
            <person name="Gevers D."/>
            <person name="Sizova M."/>
            <person name="Hazen A."/>
            <person name="Epstein S."/>
            <person name="Young S.K."/>
            <person name="Zeng Q."/>
            <person name="Gargeya S."/>
            <person name="Fitzgerald M."/>
            <person name="Haas B."/>
            <person name="Abouelleil A."/>
            <person name="Alvarado L."/>
            <person name="Arachchi H.M."/>
            <person name="Berlin A."/>
            <person name="Brown A."/>
            <person name="Chapman S.B."/>
            <person name="Chen Z."/>
            <person name="Dunbar C."/>
            <person name="Freedman E."/>
            <person name="Gearin G."/>
            <person name="Gellesch M."/>
            <person name="Goldberg J."/>
            <person name="Griggs A."/>
            <person name="Gujja S."/>
            <person name="Heiman D."/>
            <person name="Howarth C."/>
            <person name="Larson L."/>
            <person name="Lui A."/>
            <person name="MacDonald P.J.P."/>
            <person name="Montmayeur A."/>
            <person name="Murphy C."/>
            <person name="Neiman D."/>
            <person name="Pearson M."/>
            <person name="Priest M."/>
            <person name="Roberts A."/>
            <person name="Saif S."/>
            <person name="Shea T."/>
            <person name="Shenoy N."/>
            <person name="Sisk P."/>
            <person name="Stolte C."/>
            <person name="Sykes S."/>
            <person name="Wortman J."/>
            <person name="Nusbaum C."/>
            <person name="Birren B."/>
        </authorList>
    </citation>
    <scope>NUCLEOTIDE SEQUENCE [LARGE SCALE GENOMIC DNA]</scope>
    <source>
        <strain evidence="12 13">ACC19a</strain>
    </source>
</reference>
<protein>
    <recommendedName>
        <fullName evidence="9">Glucose-1-phosphate adenylyltransferase</fullName>
        <ecNumber evidence="9">2.7.7.27</ecNumber>
    </recommendedName>
    <alternativeName>
        <fullName evidence="9">ADP-glucose pyrophosphorylase</fullName>
        <shortName evidence="9">ADPGlc PPase</shortName>
    </alternativeName>
    <alternativeName>
        <fullName evidence="9">ADP-glucose synthase</fullName>
    </alternativeName>
</protein>
<dbReference type="NCBIfam" id="NF003670">
    <property type="entry name" value="PRK05293.1"/>
    <property type="match status" value="1"/>
</dbReference>
<dbReference type="SUPFAM" id="SSF53448">
    <property type="entry name" value="Nucleotide-diphospho-sugar transferases"/>
    <property type="match status" value="1"/>
</dbReference>
<evidence type="ECO:0000256" key="4">
    <source>
        <dbReference type="ARBA" id="ARBA00022695"/>
    </source>
</evidence>
<dbReference type="EC" id="2.7.7.27" evidence="9"/>
<keyword evidence="5 9" id="KW-0547">Nucleotide-binding</keyword>
<feature type="binding site" evidence="9">
    <location>
        <begin position="180"/>
        <end position="181"/>
    </location>
    <ligand>
        <name>alpha-D-glucose 1-phosphate</name>
        <dbReference type="ChEBI" id="CHEBI:58601"/>
    </ligand>
</feature>
<dbReference type="PROSITE" id="PS00810">
    <property type="entry name" value="ADP_GLC_PYROPHOSPH_3"/>
    <property type="match status" value="1"/>
</dbReference>
<feature type="domain" description="Nucleotidyl transferase" evidence="10">
    <location>
        <begin position="8"/>
        <end position="261"/>
    </location>
</feature>
<evidence type="ECO:0000256" key="8">
    <source>
        <dbReference type="ARBA" id="ARBA00023277"/>
    </source>
</evidence>
<dbReference type="SUPFAM" id="SSF51161">
    <property type="entry name" value="Trimeric LpxA-like enzymes"/>
    <property type="match status" value="1"/>
</dbReference>
<dbReference type="InterPro" id="IPR011004">
    <property type="entry name" value="Trimer_LpxA-like_sf"/>
</dbReference>
<dbReference type="InterPro" id="IPR023049">
    <property type="entry name" value="GlgC_bac"/>
</dbReference>
<dbReference type="RefSeq" id="WP_009526177.1">
    <property type="nucleotide sequence ID" value="NZ_JH414563.1"/>
</dbReference>